<comment type="caution">
    <text evidence="1">The sequence shown here is derived from an EMBL/GenBank/DDBJ whole genome shotgun (WGS) entry which is preliminary data.</text>
</comment>
<dbReference type="EMBL" id="JMCB01000016">
    <property type="protein sequence ID" value="KFE63711.1"/>
    <property type="molecule type" value="Genomic_DNA"/>
</dbReference>
<proteinExistence type="predicted"/>
<protein>
    <recommendedName>
        <fullName evidence="3">ATP-binding protein</fullName>
    </recommendedName>
</protein>
<evidence type="ECO:0008006" key="3">
    <source>
        <dbReference type="Google" id="ProtNLM"/>
    </source>
</evidence>
<evidence type="ECO:0000313" key="1">
    <source>
        <dbReference type="EMBL" id="KFE63711.1"/>
    </source>
</evidence>
<dbReference type="Proteomes" id="UP000028725">
    <property type="component" value="Unassembled WGS sequence"/>
</dbReference>
<accession>A0A085W7P8</accession>
<organism evidence="1 2">
    <name type="scientific">Hyalangium minutum</name>
    <dbReference type="NCBI Taxonomy" id="394096"/>
    <lineage>
        <taxon>Bacteria</taxon>
        <taxon>Pseudomonadati</taxon>
        <taxon>Myxococcota</taxon>
        <taxon>Myxococcia</taxon>
        <taxon>Myxococcales</taxon>
        <taxon>Cystobacterineae</taxon>
        <taxon>Archangiaceae</taxon>
        <taxon>Hyalangium</taxon>
    </lineage>
</organism>
<name>A0A085W7P8_9BACT</name>
<dbReference type="AlphaFoldDB" id="A0A085W7P8"/>
<dbReference type="InterPro" id="IPR027417">
    <property type="entry name" value="P-loop_NTPase"/>
</dbReference>
<dbReference type="SUPFAM" id="SSF52540">
    <property type="entry name" value="P-loop containing nucleoside triphosphate hydrolases"/>
    <property type="match status" value="1"/>
</dbReference>
<keyword evidence="2" id="KW-1185">Reference proteome</keyword>
<reference evidence="1 2" key="1">
    <citation type="submission" date="2014-04" db="EMBL/GenBank/DDBJ databases">
        <title>Genome assembly of Hyalangium minutum DSM 14724.</title>
        <authorList>
            <person name="Sharma G."/>
            <person name="Subramanian S."/>
        </authorList>
    </citation>
    <scope>NUCLEOTIDE SEQUENCE [LARGE SCALE GENOMIC DNA]</scope>
    <source>
        <strain evidence="1 2">DSM 14724</strain>
    </source>
</reference>
<evidence type="ECO:0000313" key="2">
    <source>
        <dbReference type="Proteomes" id="UP000028725"/>
    </source>
</evidence>
<gene>
    <name evidence="1" type="ORF">DB31_2479</name>
</gene>
<dbReference type="STRING" id="394096.DB31_2479"/>
<sequence>MAAHLTGSGRYAALHFSCETGEAAGDDFAEAQRAILAGLRRAAEIHLPSELHPPPFPAAPNSSLLSAALTAWARACPRPLVLFFDEIDALRGQSLLSVLRQLREGFPDRPAFFPASVVLCGLRDVRDYKAASGGNPERLGTSSPFNIKVESFRLGDFTAQEVRELCAQYTADTGQAFSAPALSRLFELTRGQPWLVNALARELTEKLAVPQSEPISVDHVETAKERLILARATHLDSLMAKLHDPRVRRVIEPLLAGDVTTSDTYSEDVQYLRDLGLCAVNNPLRVANPIYREVIARVLAGSVEIQVEAEPKSFVLPDGRLDFDRLLREFTVFWRQHGEVLTAGVPYHEAAPQLVFMAFLQCVVNGGGFVDREYGVGRGRIDLLVRWPYQDQEQRRWQLHAVELKLWRENQADPLSDGLVQLDGYLERLGLPEGVLVLFDRRAQSRATPPGRFEQALTASGRSVTVLRV</sequence>